<protein>
    <submittedName>
        <fullName evidence="2">Uncharacterized protein</fullName>
    </submittedName>
</protein>
<gene>
    <name evidence="2" type="ORF">OCTVUL_1B020826</name>
</gene>
<sequence length="82" mass="9099">MRIRVTESYSCDNGVSDESGSESCEGDRTTNILTTIIQKGCLFATKLSLVSTPMKEFSFSNVLTKDGSLNKEQNISKYYDSQ</sequence>
<accession>A0AA36B418</accession>
<proteinExistence type="predicted"/>
<dbReference type="EMBL" id="OX597822">
    <property type="protein sequence ID" value="CAI9727515.1"/>
    <property type="molecule type" value="Genomic_DNA"/>
</dbReference>
<keyword evidence="3" id="KW-1185">Reference proteome</keyword>
<dbReference type="AlphaFoldDB" id="A0AA36B418"/>
<organism evidence="2 3">
    <name type="scientific">Octopus vulgaris</name>
    <name type="common">Common octopus</name>
    <dbReference type="NCBI Taxonomy" id="6645"/>
    <lineage>
        <taxon>Eukaryota</taxon>
        <taxon>Metazoa</taxon>
        <taxon>Spiralia</taxon>
        <taxon>Lophotrochozoa</taxon>
        <taxon>Mollusca</taxon>
        <taxon>Cephalopoda</taxon>
        <taxon>Coleoidea</taxon>
        <taxon>Octopodiformes</taxon>
        <taxon>Octopoda</taxon>
        <taxon>Incirrata</taxon>
        <taxon>Octopodidae</taxon>
        <taxon>Octopus</taxon>
    </lineage>
</organism>
<feature type="region of interest" description="Disordered" evidence="1">
    <location>
        <begin position="1"/>
        <end position="24"/>
    </location>
</feature>
<name>A0AA36B418_OCTVU</name>
<evidence type="ECO:0000313" key="3">
    <source>
        <dbReference type="Proteomes" id="UP001162480"/>
    </source>
</evidence>
<evidence type="ECO:0000256" key="1">
    <source>
        <dbReference type="SAM" id="MobiDB-lite"/>
    </source>
</evidence>
<evidence type="ECO:0000313" key="2">
    <source>
        <dbReference type="EMBL" id="CAI9727515.1"/>
    </source>
</evidence>
<dbReference type="Proteomes" id="UP001162480">
    <property type="component" value="Chromosome 9"/>
</dbReference>
<reference evidence="2" key="1">
    <citation type="submission" date="2023-08" db="EMBL/GenBank/DDBJ databases">
        <authorList>
            <person name="Alioto T."/>
            <person name="Alioto T."/>
            <person name="Gomez Garrido J."/>
        </authorList>
    </citation>
    <scope>NUCLEOTIDE SEQUENCE</scope>
</reference>